<name>A0A8H4PJT8_9HYPO</name>
<dbReference type="InterPro" id="IPR029032">
    <property type="entry name" value="AhpD-like"/>
</dbReference>
<evidence type="ECO:0000313" key="1">
    <source>
        <dbReference type="EMBL" id="KAF4505882.1"/>
    </source>
</evidence>
<reference evidence="1 2" key="1">
    <citation type="journal article" date="2020" name="Genome Biol. Evol.">
        <title>A new high-quality draft genome assembly of the Chinese cordyceps Ophiocordyceps sinensis.</title>
        <authorList>
            <person name="Shu R."/>
            <person name="Zhang J."/>
            <person name="Meng Q."/>
            <person name="Zhang H."/>
            <person name="Zhou G."/>
            <person name="Li M."/>
            <person name="Wu P."/>
            <person name="Zhao Y."/>
            <person name="Chen C."/>
            <person name="Qin Q."/>
        </authorList>
    </citation>
    <scope>NUCLEOTIDE SEQUENCE [LARGE SCALE GENOMIC DNA]</scope>
    <source>
        <strain evidence="1 2">IOZ07</strain>
    </source>
</reference>
<comment type="caution">
    <text evidence="1">The sequence shown here is derived from an EMBL/GenBank/DDBJ whole genome shotgun (WGS) entry which is preliminary data.</text>
</comment>
<dbReference type="AlphaFoldDB" id="A0A8H4PJT8"/>
<dbReference type="Gene3D" id="1.20.1290.10">
    <property type="entry name" value="AhpD-like"/>
    <property type="match status" value="1"/>
</dbReference>
<dbReference type="OrthoDB" id="9998495at2759"/>
<proteinExistence type="predicted"/>
<dbReference type="Proteomes" id="UP000557566">
    <property type="component" value="Unassembled WGS sequence"/>
</dbReference>
<sequence>MRIPYVPTPPPTATSSDAAIVTRIEARRAPRPLELLDLALLHSFPVADGWNSFLGAIRTKTSLGDDLREIAICRATFCNKAWYELDFHGPLASKAGVSPAGLKVVKQDVLEGMDRPEGLDERQWAVLLYADELTRSAKITDETFALVRKIFNNQEVVEITATVSTIIRHLLENILISFIGLRLQLC</sequence>
<evidence type="ECO:0000313" key="2">
    <source>
        <dbReference type="Proteomes" id="UP000557566"/>
    </source>
</evidence>
<keyword evidence="2" id="KW-1185">Reference proteome</keyword>
<evidence type="ECO:0008006" key="3">
    <source>
        <dbReference type="Google" id="ProtNLM"/>
    </source>
</evidence>
<accession>A0A8H4PJT8</accession>
<organism evidence="1 2">
    <name type="scientific">Ophiocordyceps sinensis</name>
    <dbReference type="NCBI Taxonomy" id="72228"/>
    <lineage>
        <taxon>Eukaryota</taxon>
        <taxon>Fungi</taxon>
        <taxon>Dikarya</taxon>
        <taxon>Ascomycota</taxon>
        <taxon>Pezizomycotina</taxon>
        <taxon>Sordariomycetes</taxon>
        <taxon>Hypocreomycetidae</taxon>
        <taxon>Hypocreales</taxon>
        <taxon>Ophiocordycipitaceae</taxon>
        <taxon>Ophiocordyceps</taxon>
    </lineage>
</organism>
<dbReference type="PANTHER" id="PTHR34846">
    <property type="entry name" value="4-CARBOXYMUCONOLACTONE DECARBOXYLASE FAMILY PROTEIN (AFU_ORTHOLOGUE AFUA_6G11590)"/>
    <property type="match status" value="1"/>
</dbReference>
<protein>
    <recommendedName>
        <fullName evidence="3">Carboxymuconolactone decarboxylase</fullName>
    </recommendedName>
</protein>
<dbReference type="PANTHER" id="PTHR34846:SF11">
    <property type="entry name" value="4-CARBOXYMUCONOLACTONE DECARBOXYLASE FAMILY PROTEIN (AFU_ORTHOLOGUE AFUA_6G11590)"/>
    <property type="match status" value="1"/>
</dbReference>
<dbReference type="SUPFAM" id="SSF69118">
    <property type="entry name" value="AhpD-like"/>
    <property type="match status" value="1"/>
</dbReference>
<dbReference type="EMBL" id="JAAVMX010000008">
    <property type="protein sequence ID" value="KAF4505882.1"/>
    <property type="molecule type" value="Genomic_DNA"/>
</dbReference>
<gene>
    <name evidence="1" type="ORF">G6O67_007785</name>
</gene>